<dbReference type="InterPro" id="IPR051681">
    <property type="entry name" value="Ser/Thr_Kinases-Pseudokinases"/>
</dbReference>
<dbReference type="GO" id="GO:0004674">
    <property type="term" value="F:protein serine/threonine kinase activity"/>
    <property type="evidence" value="ECO:0007669"/>
    <property type="project" value="UniProtKB-KW"/>
</dbReference>
<dbReference type="Proteomes" id="UP000198211">
    <property type="component" value="Unassembled WGS sequence"/>
</dbReference>
<dbReference type="AlphaFoldDB" id="A0A225WQN5"/>
<dbReference type="InterPro" id="IPR011009">
    <property type="entry name" value="Kinase-like_dom_sf"/>
</dbReference>
<dbReference type="PANTHER" id="PTHR44329">
    <property type="entry name" value="SERINE/THREONINE-PROTEIN KINASE TNNI3K-RELATED"/>
    <property type="match status" value="1"/>
</dbReference>
<dbReference type="Pfam" id="PF07714">
    <property type="entry name" value="PK_Tyr_Ser-Thr"/>
    <property type="match status" value="1"/>
</dbReference>
<proteinExistence type="predicted"/>
<feature type="domain" description="Protein kinase" evidence="1">
    <location>
        <begin position="210"/>
        <end position="467"/>
    </location>
</feature>
<name>A0A225WQN5_9STRA</name>
<dbReference type="STRING" id="4795.A0A225WQN5"/>
<keyword evidence="2" id="KW-0808">Transferase</keyword>
<sequence length="483" mass="55527">MFHVAALVSSFLHSEDLTFAQDNTDVLWIKCSDPQDEFHYLFTRFYDRLRIIHQTLEGCGQDNFVPCVGILEMFHRLTTRFHAAVTKHRGLNLLIRFATKRSTLENLRNFHGFLDKLSQNLELKNEWRKTWKQDCDQMYKVYEDKVKKPQLAIIGLPNAEVAEILAILKFEWEYNKHKLTEKEAELLWKTTNKAARSSGVKIPKISAFYIPSVDVELESNFDVVSGCTLSRGVYDHETRLVAQYLSADDRYARQLFWCATEIWHGFEHPNVAKIVGESLVCCKPCVLWEEASAQGTFIHYFAGEQQNNRKRLWRMFLQVARGLHYIHHQGGTHGNLKCSHILVTADDTPKICHFELCKGSGGAIDPWKGPEYNLGTGLDPSKPGDVYSFGLCIIEARTGDIPYGTSDDDYVTSQLQKEFDCYPRPQVGTEGCEFDNDEWKVVERFVAHNPTDRPTMAQAIEMIEELAWKEAMKEMKLLPASTR</sequence>
<dbReference type="SUPFAM" id="SSF56112">
    <property type="entry name" value="Protein kinase-like (PK-like)"/>
    <property type="match status" value="1"/>
</dbReference>
<comment type="caution">
    <text evidence="2">The sequence shown here is derived from an EMBL/GenBank/DDBJ whole genome shotgun (WGS) entry which is preliminary data.</text>
</comment>
<keyword evidence="3" id="KW-1185">Reference proteome</keyword>
<evidence type="ECO:0000313" key="3">
    <source>
        <dbReference type="Proteomes" id="UP000198211"/>
    </source>
</evidence>
<evidence type="ECO:0000259" key="1">
    <source>
        <dbReference type="PROSITE" id="PS50011"/>
    </source>
</evidence>
<dbReference type="InterPro" id="IPR001245">
    <property type="entry name" value="Ser-Thr/Tyr_kinase_cat_dom"/>
</dbReference>
<reference evidence="3" key="1">
    <citation type="submission" date="2017-03" db="EMBL/GenBank/DDBJ databases">
        <title>Phytopthora megakarya and P. palmivora, two closely related causual agents of cacao black pod achieved similar genome size and gene model numbers by different mechanisms.</title>
        <authorList>
            <person name="Ali S."/>
            <person name="Shao J."/>
            <person name="Larry D.J."/>
            <person name="Kronmiller B."/>
            <person name="Shen D."/>
            <person name="Strem M.D."/>
            <person name="Melnick R.L."/>
            <person name="Guiltinan M.J."/>
            <person name="Tyler B.M."/>
            <person name="Meinhardt L.W."/>
            <person name="Bailey B.A."/>
        </authorList>
    </citation>
    <scope>NUCLEOTIDE SEQUENCE [LARGE SCALE GENOMIC DNA]</scope>
    <source>
        <strain evidence="3">zdho120</strain>
    </source>
</reference>
<gene>
    <name evidence="2" type="ORF">PHMEG_0005780</name>
</gene>
<dbReference type="Gene3D" id="1.10.510.10">
    <property type="entry name" value="Transferase(Phosphotransferase) domain 1"/>
    <property type="match status" value="1"/>
</dbReference>
<organism evidence="2 3">
    <name type="scientific">Phytophthora megakarya</name>
    <dbReference type="NCBI Taxonomy" id="4795"/>
    <lineage>
        <taxon>Eukaryota</taxon>
        <taxon>Sar</taxon>
        <taxon>Stramenopiles</taxon>
        <taxon>Oomycota</taxon>
        <taxon>Peronosporomycetes</taxon>
        <taxon>Peronosporales</taxon>
        <taxon>Peronosporaceae</taxon>
        <taxon>Phytophthora</taxon>
    </lineage>
</organism>
<dbReference type="EMBL" id="NBNE01000387">
    <property type="protein sequence ID" value="OWZ19894.1"/>
    <property type="molecule type" value="Genomic_DNA"/>
</dbReference>
<dbReference type="OrthoDB" id="5966500at2759"/>
<dbReference type="PANTHER" id="PTHR44329:SF214">
    <property type="entry name" value="PROTEIN KINASE DOMAIN-CONTAINING PROTEIN"/>
    <property type="match status" value="1"/>
</dbReference>
<dbReference type="PROSITE" id="PS50011">
    <property type="entry name" value="PROTEIN_KINASE_DOM"/>
    <property type="match status" value="1"/>
</dbReference>
<keyword evidence="2" id="KW-0723">Serine/threonine-protein kinase</keyword>
<evidence type="ECO:0000313" key="2">
    <source>
        <dbReference type="EMBL" id="OWZ19894.1"/>
    </source>
</evidence>
<dbReference type="GO" id="GO:0005524">
    <property type="term" value="F:ATP binding"/>
    <property type="evidence" value="ECO:0007669"/>
    <property type="project" value="InterPro"/>
</dbReference>
<keyword evidence="2" id="KW-0418">Kinase</keyword>
<protein>
    <submittedName>
        <fullName evidence="2">Serine/threonine protein kinase</fullName>
    </submittedName>
</protein>
<dbReference type="InterPro" id="IPR000719">
    <property type="entry name" value="Prot_kinase_dom"/>
</dbReference>
<accession>A0A225WQN5</accession>